<keyword evidence="9" id="KW-0902">Two-component regulatory system</keyword>
<evidence type="ECO:0000256" key="6">
    <source>
        <dbReference type="ARBA" id="ARBA00022692"/>
    </source>
</evidence>
<evidence type="ECO:0000256" key="3">
    <source>
        <dbReference type="ARBA" id="ARBA00012438"/>
    </source>
</evidence>
<dbReference type="KEGG" id="gai:IMCC3135_31380"/>
<evidence type="ECO:0000259" key="12">
    <source>
        <dbReference type="PROSITE" id="PS50109"/>
    </source>
</evidence>
<accession>A0A2Z2P8V8</accession>
<dbReference type="SUPFAM" id="SSF55874">
    <property type="entry name" value="ATPase domain of HSP90 chaperone/DNA topoisomerase II/histidine kinase"/>
    <property type="match status" value="1"/>
</dbReference>
<evidence type="ECO:0000256" key="1">
    <source>
        <dbReference type="ARBA" id="ARBA00000085"/>
    </source>
</evidence>
<keyword evidence="6 11" id="KW-0812">Transmembrane</keyword>
<keyword evidence="7" id="KW-0418">Kinase</keyword>
<dbReference type="PANTHER" id="PTHR45436">
    <property type="entry name" value="SENSOR HISTIDINE KINASE YKOH"/>
    <property type="match status" value="1"/>
</dbReference>
<reference evidence="13 14" key="1">
    <citation type="submission" date="2016-12" db="EMBL/GenBank/DDBJ databases">
        <authorList>
            <person name="Song W.-J."/>
            <person name="Kurnit D.M."/>
        </authorList>
    </citation>
    <scope>NUCLEOTIDE SEQUENCE [LARGE SCALE GENOMIC DNA]</scope>
    <source>
        <strain evidence="13 14">IMCC3135</strain>
    </source>
</reference>
<dbReference type="Pfam" id="PF00512">
    <property type="entry name" value="HisKA"/>
    <property type="match status" value="1"/>
</dbReference>
<dbReference type="PRINTS" id="PR00344">
    <property type="entry name" value="BCTRLSENSOR"/>
</dbReference>
<keyword evidence="5 13" id="KW-0808">Transferase</keyword>
<keyword evidence="4" id="KW-0597">Phosphoprotein</keyword>
<evidence type="ECO:0000256" key="7">
    <source>
        <dbReference type="ARBA" id="ARBA00022777"/>
    </source>
</evidence>
<dbReference type="SMART" id="SM00388">
    <property type="entry name" value="HisKA"/>
    <property type="match status" value="1"/>
</dbReference>
<gene>
    <name evidence="13" type="primary">qseC_3</name>
    <name evidence="13" type="ORF">IMCC3135_31380</name>
</gene>
<dbReference type="InterPro" id="IPR005467">
    <property type="entry name" value="His_kinase_dom"/>
</dbReference>
<dbReference type="PROSITE" id="PS50109">
    <property type="entry name" value="HIS_KIN"/>
    <property type="match status" value="1"/>
</dbReference>
<dbReference type="SUPFAM" id="SSF47384">
    <property type="entry name" value="Homodimeric domain of signal transducing histidine kinase"/>
    <property type="match status" value="1"/>
</dbReference>
<evidence type="ECO:0000256" key="5">
    <source>
        <dbReference type="ARBA" id="ARBA00022679"/>
    </source>
</evidence>
<dbReference type="EC" id="2.7.13.3" evidence="3"/>
<feature type="transmembrane region" description="Helical" evidence="11">
    <location>
        <begin position="133"/>
        <end position="155"/>
    </location>
</feature>
<evidence type="ECO:0000313" key="14">
    <source>
        <dbReference type="Proteomes" id="UP000250079"/>
    </source>
</evidence>
<dbReference type="InterPro" id="IPR004358">
    <property type="entry name" value="Sig_transdc_His_kin-like_C"/>
</dbReference>
<feature type="transmembrane region" description="Helical" evidence="11">
    <location>
        <begin position="12"/>
        <end position="35"/>
    </location>
</feature>
<protein>
    <recommendedName>
        <fullName evidence="3">histidine kinase</fullName>
        <ecNumber evidence="3">2.7.13.3</ecNumber>
    </recommendedName>
</protein>
<dbReference type="GO" id="GO:0005886">
    <property type="term" value="C:plasma membrane"/>
    <property type="evidence" value="ECO:0007669"/>
    <property type="project" value="TreeGrafter"/>
</dbReference>
<evidence type="ECO:0000256" key="10">
    <source>
        <dbReference type="ARBA" id="ARBA00023136"/>
    </source>
</evidence>
<dbReference type="InterPro" id="IPR036890">
    <property type="entry name" value="HATPase_C_sf"/>
</dbReference>
<evidence type="ECO:0000256" key="4">
    <source>
        <dbReference type="ARBA" id="ARBA00022553"/>
    </source>
</evidence>
<proteinExistence type="predicted"/>
<dbReference type="InterPro" id="IPR050428">
    <property type="entry name" value="TCS_sensor_his_kinase"/>
</dbReference>
<dbReference type="InterPro" id="IPR003594">
    <property type="entry name" value="HATPase_dom"/>
</dbReference>
<evidence type="ECO:0000256" key="8">
    <source>
        <dbReference type="ARBA" id="ARBA00022989"/>
    </source>
</evidence>
<dbReference type="OrthoDB" id="9809766at2"/>
<evidence type="ECO:0000313" key="13">
    <source>
        <dbReference type="EMBL" id="ASJ76324.1"/>
    </source>
</evidence>
<keyword evidence="10 11" id="KW-0472">Membrane</keyword>
<dbReference type="Gene3D" id="1.10.287.130">
    <property type="match status" value="1"/>
</dbReference>
<dbReference type="Gene3D" id="3.30.565.10">
    <property type="entry name" value="Histidine kinase-like ATPase, C-terminal domain"/>
    <property type="match status" value="1"/>
</dbReference>
<evidence type="ECO:0000256" key="2">
    <source>
        <dbReference type="ARBA" id="ARBA00004141"/>
    </source>
</evidence>
<dbReference type="AlphaFoldDB" id="A0A2Z2P8V8"/>
<dbReference type="PANTHER" id="PTHR45436:SF15">
    <property type="entry name" value="SENSOR HISTIDINE KINASE CUSS"/>
    <property type="match status" value="1"/>
</dbReference>
<sequence>MRRGSLQRELNRWLFAASLACAVVGGLLSAGLAYLSAEDMQDSMLLEVARWVPDGERYDNFWSRERHDEQVLVQALGKRGFLRLSEKLKPGFHDIEARGNFWRVLVVRPMDGAVPYAVAQQTELRAELAGNNALYALLPVVVLAIGFFLIARWVLARGLKPVRKLAAEIDSRESLSLEPLSDAGIAEEILPFTRAINRLLSRTRNDIQRQQRFIADAAHEMRTPVAGLNLLADSVCRDETQENQMLMRQGLKRLESLVTQLLDLARLQFNYQTHTQVVEADVLLRELIASVYPLAIERSVDLGVLRIENIRVADLDYGLSKIFRNGLSNAIRYIPVDGQINVSLFAEGEEMVFRIDDTGPGIDPAALKSVFEPFDRGSRAGNEGNGLGLAIAKQVALRSGGVLIVENLEGRGLRYEYRQHRVANAS</sequence>
<dbReference type="InterPro" id="IPR036097">
    <property type="entry name" value="HisK_dim/P_sf"/>
</dbReference>
<dbReference type="RefSeq" id="WP_088921114.1">
    <property type="nucleotide sequence ID" value="NZ_CP018632.1"/>
</dbReference>
<organism evidence="13 14">
    <name type="scientific">Granulosicoccus antarcticus IMCC3135</name>
    <dbReference type="NCBI Taxonomy" id="1192854"/>
    <lineage>
        <taxon>Bacteria</taxon>
        <taxon>Pseudomonadati</taxon>
        <taxon>Pseudomonadota</taxon>
        <taxon>Gammaproteobacteria</taxon>
        <taxon>Chromatiales</taxon>
        <taxon>Granulosicoccaceae</taxon>
        <taxon>Granulosicoccus</taxon>
    </lineage>
</organism>
<comment type="catalytic activity">
    <reaction evidence="1">
        <text>ATP + protein L-histidine = ADP + protein N-phospho-L-histidine.</text>
        <dbReference type="EC" id="2.7.13.3"/>
    </reaction>
</comment>
<comment type="subcellular location">
    <subcellularLocation>
        <location evidence="2">Membrane</location>
        <topology evidence="2">Multi-pass membrane protein</topology>
    </subcellularLocation>
</comment>
<name>A0A2Z2P8V8_9GAMM</name>
<evidence type="ECO:0000256" key="11">
    <source>
        <dbReference type="SAM" id="Phobius"/>
    </source>
</evidence>
<feature type="domain" description="Histidine kinase" evidence="12">
    <location>
        <begin position="216"/>
        <end position="423"/>
    </location>
</feature>
<evidence type="ECO:0000256" key="9">
    <source>
        <dbReference type="ARBA" id="ARBA00023012"/>
    </source>
</evidence>
<dbReference type="InterPro" id="IPR003661">
    <property type="entry name" value="HisK_dim/P_dom"/>
</dbReference>
<dbReference type="SMART" id="SM00387">
    <property type="entry name" value="HATPase_c"/>
    <property type="match status" value="1"/>
</dbReference>
<keyword evidence="14" id="KW-1185">Reference proteome</keyword>
<dbReference type="CDD" id="cd00075">
    <property type="entry name" value="HATPase"/>
    <property type="match status" value="1"/>
</dbReference>
<dbReference type="Pfam" id="PF02518">
    <property type="entry name" value="HATPase_c"/>
    <property type="match status" value="1"/>
</dbReference>
<dbReference type="EMBL" id="CP018632">
    <property type="protein sequence ID" value="ASJ76324.1"/>
    <property type="molecule type" value="Genomic_DNA"/>
</dbReference>
<dbReference type="GO" id="GO:0000155">
    <property type="term" value="F:phosphorelay sensor kinase activity"/>
    <property type="evidence" value="ECO:0007669"/>
    <property type="project" value="InterPro"/>
</dbReference>
<keyword evidence="8 11" id="KW-1133">Transmembrane helix</keyword>
<dbReference type="Proteomes" id="UP000250079">
    <property type="component" value="Chromosome"/>
</dbReference>
<dbReference type="CDD" id="cd00082">
    <property type="entry name" value="HisKA"/>
    <property type="match status" value="1"/>
</dbReference>